<evidence type="ECO:0000256" key="2">
    <source>
        <dbReference type="ARBA" id="ARBA00023015"/>
    </source>
</evidence>
<evidence type="ECO:0000256" key="5">
    <source>
        <dbReference type="SAM" id="MobiDB-lite"/>
    </source>
</evidence>
<dbReference type="GeneID" id="113706597"/>
<dbReference type="InterPro" id="IPR011598">
    <property type="entry name" value="bHLH_dom"/>
</dbReference>
<dbReference type="SUPFAM" id="SSF47459">
    <property type="entry name" value="HLH, helix-loop-helix DNA-binding domain"/>
    <property type="match status" value="1"/>
</dbReference>
<gene>
    <name evidence="8 9" type="primary">LOC113706597</name>
</gene>
<dbReference type="Proteomes" id="UP001652660">
    <property type="component" value="Chromosome 8c"/>
</dbReference>
<evidence type="ECO:0000259" key="6">
    <source>
        <dbReference type="PROSITE" id="PS50888"/>
    </source>
</evidence>
<evidence type="ECO:0000313" key="9">
    <source>
        <dbReference type="RefSeq" id="XP_027084324.1"/>
    </source>
</evidence>
<proteinExistence type="predicted"/>
<protein>
    <submittedName>
        <fullName evidence="8 9">Uncharacterized protein LOC113706597 isoform X1</fullName>
    </submittedName>
</protein>
<accession>A0A6P6U1H2</accession>
<feature type="region of interest" description="Disordered" evidence="5">
    <location>
        <begin position="67"/>
        <end position="97"/>
    </location>
</feature>
<evidence type="ECO:0000256" key="1">
    <source>
        <dbReference type="ARBA" id="ARBA00004123"/>
    </source>
</evidence>
<dbReference type="InterPro" id="IPR036638">
    <property type="entry name" value="HLH_DNA-bd_sf"/>
</dbReference>
<dbReference type="PROSITE" id="PS50888">
    <property type="entry name" value="BHLH"/>
    <property type="match status" value="1"/>
</dbReference>
<feature type="domain" description="BHLH" evidence="6">
    <location>
        <begin position="9"/>
        <end position="59"/>
    </location>
</feature>
<organism evidence="7 9">
    <name type="scientific">Coffea arabica</name>
    <name type="common">Arabian coffee</name>
    <dbReference type="NCBI Taxonomy" id="13443"/>
    <lineage>
        <taxon>Eukaryota</taxon>
        <taxon>Viridiplantae</taxon>
        <taxon>Streptophyta</taxon>
        <taxon>Embryophyta</taxon>
        <taxon>Tracheophyta</taxon>
        <taxon>Spermatophyta</taxon>
        <taxon>Magnoliopsida</taxon>
        <taxon>eudicotyledons</taxon>
        <taxon>Gunneridae</taxon>
        <taxon>Pentapetalae</taxon>
        <taxon>asterids</taxon>
        <taxon>lamiids</taxon>
        <taxon>Gentianales</taxon>
        <taxon>Rubiaceae</taxon>
        <taxon>Ixoroideae</taxon>
        <taxon>Gardenieae complex</taxon>
        <taxon>Bertiereae - Coffeeae clade</taxon>
        <taxon>Coffeeae</taxon>
        <taxon>Coffea</taxon>
    </lineage>
</organism>
<keyword evidence="2" id="KW-0805">Transcription regulation</keyword>
<feature type="region of interest" description="Disordered" evidence="5">
    <location>
        <begin position="1"/>
        <end position="24"/>
    </location>
</feature>
<sequence length="184" mass="21026">MDPSYATGASKMLKDRKRQREEKRYNRQLRALSNLLPGSKAELDEVLVVENATKYIKHLEERVDSLERRLDSTTGEEDEQSSVVLSEDTKSDSDSDSSLPQILVYISLRDVIISIQCKNHKNIIWETISEVEKQQLSVISFNTMSFGRAELVINILAKIKEGALINANDLRNDMRLMILKLTKD</sequence>
<keyword evidence="7" id="KW-1185">Reference proteome</keyword>
<dbReference type="PANTHER" id="PTHR45959:SF2">
    <property type="entry name" value="BHLH TRANSCRIPTION FACTOR"/>
    <property type="match status" value="1"/>
</dbReference>
<keyword evidence="4" id="KW-0539">Nucleus</keyword>
<dbReference type="Gene3D" id="4.10.280.10">
    <property type="entry name" value="Helix-loop-helix DNA-binding domain"/>
    <property type="match status" value="1"/>
</dbReference>
<dbReference type="AlphaFoldDB" id="A0A6P6U1H2"/>
<dbReference type="InterPro" id="IPR052610">
    <property type="entry name" value="bHLH_transcription_regulator"/>
</dbReference>
<evidence type="ECO:0000313" key="7">
    <source>
        <dbReference type="Proteomes" id="UP001652660"/>
    </source>
</evidence>
<dbReference type="RefSeq" id="XP_027084324.1">
    <property type="nucleotide sequence ID" value="XM_027228523.1"/>
</dbReference>
<dbReference type="GO" id="GO:0005634">
    <property type="term" value="C:nucleus"/>
    <property type="evidence" value="ECO:0007669"/>
    <property type="project" value="UniProtKB-SubCell"/>
</dbReference>
<keyword evidence="3" id="KW-0804">Transcription</keyword>
<evidence type="ECO:0000256" key="3">
    <source>
        <dbReference type="ARBA" id="ARBA00023163"/>
    </source>
</evidence>
<reference evidence="7" key="1">
    <citation type="journal article" date="2025" name="Foods">
        <title>Unveiling the Microbial Signatures of Arabica Coffee Cherries: Insights into Ripeness Specific Diversity, Functional Traits, and Implications for Quality and Safety.</title>
        <authorList>
            <consortium name="RefSeq"/>
            <person name="Tenea G.N."/>
            <person name="Cifuentes V."/>
            <person name="Reyes P."/>
            <person name="Cevallos-Vallejos M."/>
        </authorList>
    </citation>
    <scope>NUCLEOTIDE SEQUENCE [LARGE SCALE GENOMIC DNA]</scope>
</reference>
<dbReference type="RefSeq" id="XP_027084323.1">
    <property type="nucleotide sequence ID" value="XM_027228522.1"/>
</dbReference>
<evidence type="ECO:0000256" key="4">
    <source>
        <dbReference type="ARBA" id="ARBA00023242"/>
    </source>
</evidence>
<evidence type="ECO:0000313" key="8">
    <source>
        <dbReference type="RefSeq" id="XP_027084323.1"/>
    </source>
</evidence>
<comment type="subcellular location">
    <subcellularLocation>
        <location evidence="1">Nucleus</location>
    </subcellularLocation>
</comment>
<dbReference type="GO" id="GO:0046983">
    <property type="term" value="F:protein dimerization activity"/>
    <property type="evidence" value="ECO:0007669"/>
    <property type="project" value="InterPro"/>
</dbReference>
<dbReference type="PANTHER" id="PTHR45959">
    <property type="entry name" value="BHLH TRANSCRIPTION FACTOR"/>
    <property type="match status" value="1"/>
</dbReference>
<name>A0A6P6U1H2_COFAR</name>
<reference evidence="8 9" key="2">
    <citation type="submission" date="2025-04" db="UniProtKB">
        <authorList>
            <consortium name="RefSeq"/>
        </authorList>
    </citation>
    <scope>IDENTIFICATION</scope>
    <source>
        <tissue evidence="8 9">Leaves</tissue>
    </source>
</reference>